<evidence type="ECO:0000259" key="4">
    <source>
        <dbReference type="Pfam" id="PF13622"/>
    </source>
</evidence>
<proteinExistence type="inferred from homology"/>
<organism evidence="5 6">
    <name type="scientific">Aurantiacibacter zhengii</name>
    <dbReference type="NCBI Taxonomy" id="2307003"/>
    <lineage>
        <taxon>Bacteria</taxon>
        <taxon>Pseudomonadati</taxon>
        <taxon>Pseudomonadota</taxon>
        <taxon>Alphaproteobacteria</taxon>
        <taxon>Sphingomonadales</taxon>
        <taxon>Erythrobacteraceae</taxon>
        <taxon>Aurantiacibacter</taxon>
    </lineage>
</organism>
<sequence length="275" mass="30320">MGTRLFGGHALAQALMAACQEETGERLAHSLHVVFLRPGDADVPVTYKVTSLGEGRSFARRRVDAFQHDDHVLTMTVSLQLEEDGFRHSASPPDYGDRHSAERALEEWRKRNDMDSMPIIGKLGLRPVEVIPLAADSLFGNTSRAPHSAVWMRSRDPQPADAATSRAQLTYASDMLFLRNALLPHGVRPGDSGMQLASLDHAMWFHQTPDFRQWHLFATDSPWAGKARGLSRGHFFAEDGTLVATVVQENLMRVIGGEAKQRLDAQNSESPSSAG</sequence>
<evidence type="ECO:0000313" key="5">
    <source>
        <dbReference type="EMBL" id="RIV85201.1"/>
    </source>
</evidence>
<dbReference type="CDD" id="cd03444">
    <property type="entry name" value="Thioesterase_II_repeat1"/>
    <property type="match status" value="1"/>
</dbReference>
<dbReference type="InterPro" id="IPR029069">
    <property type="entry name" value="HotDog_dom_sf"/>
</dbReference>
<dbReference type="OrthoDB" id="9781019at2"/>
<dbReference type="Proteomes" id="UP000286576">
    <property type="component" value="Unassembled WGS sequence"/>
</dbReference>
<dbReference type="Pfam" id="PF13622">
    <property type="entry name" value="4HBT_3"/>
    <property type="match status" value="1"/>
</dbReference>
<dbReference type="InterPro" id="IPR025652">
    <property type="entry name" value="TesB_C"/>
</dbReference>
<gene>
    <name evidence="5" type="ORF">D2V07_12010</name>
</gene>
<accession>A0A418NR38</accession>
<dbReference type="InterPro" id="IPR049449">
    <property type="entry name" value="TesB_ACOT8-like_N"/>
</dbReference>
<keyword evidence="6" id="KW-1185">Reference proteome</keyword>
<dbReference type="Pfam" id="PF02551">
    <property type="entry name" value="Acyl_CoA_thio"/>
    <property type="match status" value="1"/>
</dbReference>
<dbReference type="InterPro" id="IPR042171">
    <property type="entry name" value="Acyl-CoA_hotdog"/>
</dbReference>
<feature type="domain" description="Acyl-CoA thioesterase 2 C-terminal" evidence="3">
    <location>
        <begin position="128"/>
        <end position="250"/>
    </location>
</feature>
<reference evidence="5 6" key="1">
    <citation type="submission" date="2018-08" db="EMBL/GenBank/DDBJ databases">
        <title>Erythrobacter zhengii sp.nov., a bacterium isolated from deep-sea sediment.</title>
        <authorList>
            <person name="Fang C."/>
            <person name="Wu Y.-H."/>
            <person name="Sun C."/>
            <person name="Wang H."/>
            <person name="Cheng H."/>
            <person name="Meng F.-X."/>
            <person name="Wang C.-S."/>
            <person name="Xu X.-W."/>
        </authorList>
    </citation>
    <scope>NUCLEOTIDE SEQUENCE [LARGE SCALE GENOMIC DNA]</scope>
    <source>
        <strain evidence="5 6">V18</strain>
    </source>
</reference>
<evidence type="ECO:0000313" key="6">
    <source>
        <dbReference type="Proteomes" id="UP000286576"/>
    </source>
</evidence>
<dbReference type="CDD" id="cd03445">
    <property type="entry name" value="Thioesterase_II_repeat2"/>
    <property type="match status" value="1"/>
</dbReference>
<evidence type="ECO:0000256" key="2">
    <source>
        <dbReference type="ARBA" id="ARBA00022801"/>
    </source>
</evidence>
<name>A0A418NR38_9SPHN</name>
<dbReference type="SUPFAM" id="SSF54637">
    <property type="entry name" value="Thioesterase/thiol ester dehydrase-isomerase"/>
    <property type="match status" value="2"/>
</dbReference>
<dbReference type="PANTHER" id="PTHR11066:SF34">
    <property type="entry name" value="ACYL-COENZYME A THIOESTERASE 8"/>
    <property type="match status" value="1"/>
</dbReference>
<keyword evidence="2" id="KW-0378">Hydrolase</keyword>
<evidence type="ECO:0000256" key="1">
    <source>
        <dbReference type="ARBA" id="ARBA00006538"/>
    </source>
</evidence>
<dbReference type="GO" id="GO:0006637">
    <property type="term" value="P:acyl-CoA metabolic process"/>
    <property type="evidence" value="ECO:0007669"/>
    <property type="project" value="InterPro"/>
</dbReference>
<dbReference type="AlphaFoldDB" id="A0A418NR38"/>
<dbReference type="Gene3D" id="2.40.160.210">
    <property type="entry name" value="Acyl-CoA thioesterase, double hotdog domain"/>
    <property type="match status" value="1"/>
</dbReference>
<feature type="domain" description="Acyl-CoA thioesterase-like N-terminal HotDog" evidence="4">
    <location>
        <begin position="2"/>
        <end position="79"/>
    </location>
</feature>
<dbReference type="EMBL" id="QXFL01000005">
    <property type="protein sequence ID" value="RIV85201.1"/>
    <property type="molecule type" value="Genomic_DNA"/>
</dbReference>
<dbReference type="GO" id="GO:0047617">
    <property type="term" value="F:fatty acyl-CoA hydrolase activity"/>
    <property type="evidence" value="ECO:0007669"/>
    <property type="project" value="InterPro"/>
</dbReference>
<dbReference type="PANTHER" id="PTHR11066">
    <property type="entry name" value="ACYL-COA THIOESTERASE"/>
    <property type="match status" value="1"/>
</dbReference>
<dbReference type="InterPro" id="IPR003703">
    <property type="entry name" value="Acyl_CoA_thio"/>
</dbReference>
<comment type="caution">
    <text evidence="5">The sequence shown here is derived from an EMBL/GenBank/DDBJ whole genome shotgun (WGS) entry which is preliminary data.</text>
</comment>
<protein>
    <submittedName>
        <fullName evidence="5">Acyl-CoA thioesterase II</fullName>
    </submittedName>
</protein>
<dbReference type="PROSITE" id="PS51257">
    <property type="entry name" value="PROKAR_LIPOPROTEIN"/>
    <property type="match status" value="1"/>
</dbReference>
<evidence type="ECO:0000259" key="3">
    <source>
        <dbReference type="Pfam" id="PF02551"/>
    </source>
</evidence>
<comment type="similarity">
    <text evidence="1">Belongs to the C/M/P thioester hydrolase family.</text>
</comment>
<dbReference type="GO" id="GO:0009062">
    <property type="term" value="P:fatty acid catabolic process"/>
    <property type="evidence" value="ECO:0007669"/>
    <property type="project" value="TreeGrafter"/>
</dbReference>